<evidence type="ECO:0000313" key="1">
    <source>
        <dbReference type="EMBL" id="KAG7451765.1"/>
    </source>
</evidence>
<accession>A0A9P7W3J0</accession>
<sequence>MTAAKVGTTSIFFVFRGPAMLRIGSAVRRLQAVRFPSASYATAAASLHRTVRVENLPEGYDVSSIIETIKGNPAESVAPAKDHLLVRFFDESTARRCVEISNGVQNLSVKIDEATSSPPLDDGTIARIAKFDLTRTIRLSDIPKGLHEYDLQQMLTKYEGADVRLNLAETEADIHFLDVHHATDAYSVLKTTGATVAHRQVIPDDYIFPEWYSREGPESTQAVNITRFSSRQVREDCYRLVSDTSLPSVPFITTLLPKRHWIKAFFPTTALARQFVEESKAKSDALGVKVTLEPTKIHLGANMITAVGLGATRMISLPATVEPTSFGQIKRFFSFYGLVGQKGISCTDGKLVVVYDKMIAAASFLTAYSQGLKKRIPAQIQGATPSFYRGDKNS</sequence>
<gene>
    <name evidence="1" type="ORF">BT62DRAFT_990219</name>
</gene>
<dbReference type="Proteomes" id="UP000812287">
    <property type="component" value="Unassembled WGS sequence"/>
</dbReference>
<dbReference type="GeneID" id="66112511"/>
<evidence type="ECO:0008006" key="3">
    <source>
        <dbReference type="Google" id="ProtNLM"/>
    </source>
</evidence>
<protein>
    <recommendedName>
        <fullName evidence="3">RRM domain-containing protein</fullName>
    </recommendedName>
</protein>
<dbReference type="EMBL" id="MU250524">
    <property type="protein sequence ID" value="KAG7451765.1"/>
    <property type="molecule type" value="Genomic_DNA"/>
</dbReference>
<dbReference type="OrthoDB" id="2852917at2759"/>
<organism evidence="1 2">
    <name type="scientific">Guyanagaster necrorhizus</name>
    <dbReference type="NCBI Taxonomy" id="856835"/>
    <lineage>
        <taxon>Eukaryota</taxon>
        <taxon>Fungi</taxon>
        <taxon>Dikarya</taxon>
        <taxon>Basidiomycota</taxon>
        <taxon>Agaricomycotina</taxon>
        <taxon>Agaricomycetes</taxon>
        <taxon>Agaricomycetidae</taxon>
        <taxon>Agaricales</taxon>
        <taxon>Marasmiineae</taxon>
        <taxon>Physalacriaceae</taxon>
        <taxon>Guyanagaster</taxon>
    </lineage>
</organism>
<name>A0A9P7W3J0_9AGAR</name>
<dbReference type="RefSeq" id="XP_043045265.1">
    <property type="nucleotide sequence ID" value="XM_043190214.1"/>
</dbReference>
<dbReference type="AlphaFoldDB" id="A0A9P7W3J0"/>
<evidence type="ECO:0000313" key="2">
    <source>
        <dbReference type="Proteomes" id="UP000812287"/>
    </source>
</evidence>
<keyword evidence="2" id="KW-1185">Reference proteome</keyword>
<comment type="caution">
    <text evidence="1">The sequence shown here is derived from an EMBL/GenBank/DDBJ whole genome shotgun (WGS) entry which is preliminary data.</text>
</comment>
<reference evidence="1" key="1">
    <citation type="submission" date="2020-11" db="EMBL/GenBank/DDBJ databases">
        <title>Adaptations for nitrogen fixation in a non-lichenized fungal sporocarp promotes dispersal by wood-feeding termites.</title>
        <authorList>
            <consortium name="DOE Joint Genome Institute"/>
            <person name="Koch R.A."/>
            <person name="Yoon G."/>
            <person name="Arayal U."/>
            <person name="Lail K."/>
            <person name="Amirebrahimi M."/>
            <person name="Labutti K."/>
            <person name="Lipzen A."/>
            <person name="Riley R."/>
            <person name="Barry K."/>
            <person name="Henrissat B."/>
            <person name="Grigoriev I.V."/>
            <person name="Herr J.R."/>
            <person name="Aime M.C."/>
        </authorList>
    </citation>
    <scope>NUCLEOTIDE SEQUENCE</scope>
    <source>
        <strain evidence="1">MCA 3950</strain>
    </source>
</reference>
<proteinExistence type="predicted"/>